<dbReference type="Gene3D" id="3.40.50.2300">
    <property type="match status" value="1"/>
</dbReference>
<proteinExistence type="predicted"/>
<keyword evidence="1 3" id="KW-0238">DNA-binding</keyword>
<protein>
    <submittedName>
        <fullName evidence="6">Two-component system, OmpR family, KDP operon response regulator KdpE</fullName>
    </submittedName>
</protein>
<feature type="domain" description="Response regulatory" evidence="4">
    <location>
        <begin position="6"/>
        <end position="119"/>
    </location>
</feature>
<dbReference type="Pfam" id="PF00072">
    <property type="entry name" value="Response_reg"/>
    <property type="match status" value="1"/>
</dbReference>
<dbReference type="Gene3D" id="1.10.10.10">
    <property type="entry name" value="Winged helix-like DNA-binding domain superfamily/Winged helix DNA-binding domain"/>
    <property type="match status" value="1"/>
</dbReference>
<dbReference type="OrthoDB" id="9790442at2"/>
<keyword evidence="2" id="KW-0597">Phosphoprotein</keyword>
<dbReference type="SMART" id="SM00448">
    <property type="entry name" value="REC"/>
    <property type="match status" value="1"/>
</dbReference>
<keyword evidence="7" id="KW-1185">Reference proteome</keyword>
<dbReference type="Gene3D" id="6.10.250.690">
    <property type="match status" value="1"/>
</dbReference>
<dbReference type="RefSeq" id="WP_078693913.1">
    <property type="nucleotide sequence ID" value="NZ_FUWX01000010.1"/>
</dbReference>
<dbReference type="PROSITE" id="PS50110">
    <property type="entry name" value="RESPONSE_REGULATORY"/>
    <property type="match status" value="1"/>
</dbReference>
<dbReference type="EMBL" id="FUWX01000010">
    <property type="protein sequence ID" value="SJZ74381.1"/>
    <property type="molecule type" value="Genomic_DNA"/>
</dbReference>
<evidence type="ECO:0000259" key="4">
    <source>
        <dbReference type="PROSITE" id="PS50110"/>
    </source>
</evidence>
<name>A0A1T4N5H6_9FUSO</name>
<evidence type="ECO:0000256" key="1">
    <source>
        <dbReference type="ARBA" id="ARBA00023125"/>
    </source>
</evidence>
<evidence type="ECO:0000256" key="2">
    <source>
        <dbReference type="PROSITE-ProRule" id="PRU00169"/>
    </source>
</evidence>
<dbReference type="GO" id="GO:0005829">
    <property type="term" value="C:cytosol"/>
    <property type="evidence" value="ECO:0007669"/>
    <property type="project" value="TreeGrafter"/>
</dbReference>
<dbReference type="GO" id="GO:0000156">
    <property type="term" value="F:phosphorelay response regulator activity"/>
    <property type="evidence" value="ECO:0007669"/>
    <property type="project" value="TreeGrafter"/>
</dbReference>
<feature type="DNA-binding region" description="OmpR/PhoB-type" evidence="3">
    <location>
        <begin position="129"/>
        <end position="228"/>
    </location>
</feature>
<dbReference type="GO" id="GO:0000976">
    <property type="term" value="F:transcription cis-regulatory region binding"/>
    <property type="evidence" value="ECO:0007669"/>
    <property type="project" value="TreeGrafter"/>
</dbReference>
<sequence length="230" mass="26355">MEVKKSILIIEDDKSIRNFISATVEINGYNCYSAATGEEGLNIIEKNKPEVVILDLGLPDMDGIEIIKKITYLESISIIVLSARTEDKDKIIALDLGAEDYLTKPFSIDELLARIRVAFRKKGIRTTKNNIFENGELTIDFKANAVFFKNKELHLTPIEYKILILLAQNIGKVLTHNFILKNVWGDIYESDKLSLRVFMANLRKKLKLSEGDFQYIQTYVSVGYKMNKYY</sequence>
<dbReference type="Proteomes" id="UP000191153">
    <property type="component" value="Unassembled WGS sequence"/>
</dbReference>
<dbReference type="GO" id="GO:0006355">
    <property type="term" value="P:regulation of DNA-templated transcription"/>
    <property type="evidence" value="ECO:0007669"/>
    <property type="project" value="InterPro"/>
</dbReference>
<dbReference type="InterPro" id="IPR036388">
    <property type="entry name" value="WH-like_DNA-bd_sf"/>
</dbReference>
<gene>
    <name evidence="6" type="ORF">SAMN02745174_01421</name>
</gene>
<dbReference type="PROSITE" id="PS51755">
    <property type="entry name" value="OMPR_PHOB"/>
    <property type="match status" value="1"/>
</dbReference>
<dbReference type="InterPro" id="IPR011006">
    <property type="entry name" value="CheY-like_superfamily"/>
</dbReference>
<dbReference type="PANTHER" id="PTHR48111">
    <property type="entry name" value="REGULATOR OF RPOS"/>
    <property type="match status" value="1"/>
</dbReference>
<dbReference type="AlphaFoldDB" id="A0A1T4N5H6"/>
<evidence type="ECO:0000256" key="3">
    <source>
        <dbReference type="PROSITE-ProRule" id="PRU01091"/>
    </source>
</evidence>
<dbReference type="Pfam" id="PF00486">
    <property type="entry name" value="Trans_reg_C"/>
    <property type="match status" value="1"/>
</dbReference>
<dbReference type="SUPFAM" id="SSF52172">
    <property type="entry name" value="CheY-like"/>
    <property type="match status" value="1"/>
</dbReference>
<dbReference type="CDD" id="cd17620">
    <property type="entry name" value="REC_OmpR_KdpE-like"/>
    <property type="match status" value="1"/>
</dbReference>
<dbReference type="STRING" id="180163.SAMN02745174_01421"/>
<dbReference type="GO" id="GO:0032993">
    <property type="term" value="C:protein-DNA complex"/>
    <property type="evidence" value="ECO:0007669"/>
    <property type="project" value="TreeGrafter"/>
</dbReference>
<dbReference type="InterPro" id="IPR039420">
    <property type="entry name" value="WalR-like"/>
</dbReference>
<feature type="domain" description="OmpR/PhoB-type" evidence="5">
    <location>
        <begin position="129"/>
        <end position="228"/>
    </location>
</feature>
<dbReference type="InterPro" id="IPR001789">
    <property type="entry name" value="Sig_transdc_resp-reg_receiver"/>
</dbReference>
<dbReference type="InterPro" id="IPR001867">
    <property type="entry name" value="OmpR/PhoB-type_DNA-bd"/>
</dbReference>
<evidence type="ECO:0000259" key="5">
    <source>
        <dbReference type="PROSITE" id="PS51755"/>
    </source>
</evidence>
<organism evidence="6 7">
    <name type="scientific">Cetobacterium ceti</name>
    <dbReference type="NCBI Taxonomy" id="180163"/>
    <lineage>
        <taxon>Bacteria</taxon>
        <taxon>Fusobacteriati</taxon>
        <taxon>Fusobacteriota</taxon>
        <taxon>Fusobacteriia</taxon>
        <taxon>Fusobacteriales</taxon>
        <taxon>Fusobacteriaceae</taxon>
        <taxon>Cetobacterium</taxon>
    </lineage>
</organism>
<dbReference type="SMART" id="SM00862">
    <property type="entry name" value="Trans_reg_C"/>
    <property type="match status" value="1"/>
</dbReference>
<dbReference type="CDD" id="cd00383">
    <property type="entry name" value="trans_reg_C"/>
    <property type="match status" value="1"/>
</dbReference>
<dbReference type="PANTHER" id="PTHR48111:SF50">
    <property type="entry name" value="KDP OPERON TRANSCRIPTIONAL REGULATORY PROTEIN KDPE"/>
    <property type="match status" value="1"/>
</dbReference>
<reference evidence="6 7" key="1">
    <citation type="submission" date="2017-02" db="EMBL/GenBank/DDBJ databases">
        <authorList>
            <person name="Peterson S.W."/>
        </authorList>
    </citation>
    <scope>NUCLEOTIDE SEQUENCE [LARGE SCALE GENOMIC DNA]</scope>
    <source>
        <strain evidence="6 7">ATCC 700028</strain>
    </source>
</reference>
<evidence type="ECO:0000313" key="7">
    <source>
        <dbReference type="Proteomes" id="UP000191153"/>
    </source>
</evidence>
<accession>A0A1T4N5H6</accession>
<feature type="modified residue" description="4-aspartylphosphate" evidence="2">
    <location>
        <position position="55"/>
    </location>
</feature>
<evidence type="ECO:0000313" key="6">
    <source>
        <dbReference type="EMBL" id="SJZ74381.1"/>
    </source>
</evidence>